<dbReference type="GO" id="GO:0003723">
    <property type="term" value="F:RNA binding"/>
    <property type="evidence" value="ECO:0007669"/>
    <property type="project" value="InterPro"/>
</dbReference>
<dbReference type="PROSITE" id="PS50821">
    <property type="entry name" value="PAZ"/>
    <property type="match status" value="1"/>
</dbReference>
<reference evidence="2 3" key="1">
    <citation type="submission" date="2017-10" db="EMBL/GenBank/DDBJ databases">
        <title>Extensive intraspecific genome diversity in a model arbuscular mycorrhizal fungus.</title>
        <authorList>
            <person name="Chen E.C.H."/>
            <person name="Morin E."/>
            <person name="Baudet D."/>
            <person name="Noel J."/>
            <person name="Ndikumana S."/>
            <person name="Charron P."/>
            <person name="St-Onge C."/>
            <person name="Giorgi J."/>
            <person name="Grigoriev I.V."/>
            <person name="Roux C."/>
            <person name="Martin F.M."/>
            <person name="Corradi N."/>
        </authorList>
    </citation>
    <scope>NUCLEOTIDE SEQUENCE [LARGE SCALE GENOMIC DNA]</scope>
    <source>
        <strain evidence="2 3">A1</strain>
    </source>
</reference>
<evidence type="ECO:0000313" key="3">
    <source>
        <dbReference type="Proteomes" id="UP000232688"/>
    </source>
</evidence>
<comment type="caution">
    <text evidence="2">The sequence shown here is derived from an EMBL/GenBank/DDBJ whole genome shotgun (WGS) entry which is preliminary data.</text>
</comment>
<dbReference type="Proteomes" id="UP000232688">
    <property type="component" value="Unassembled WGS sequence"/>
</dbReference>
<dbReference type="SUPFAM" id="SSF101690">
    <property type="entry name" value="PAZ domain"/>
    <property type="match status" value="1"/>
</dbReference>
<dbReference type="InterPro" id="IPR036085">
    <property type="entry name" value="PAZ_dom_sf"/>
</dbReference>
<organism evidence="2 3">
    <name type="scientific">Rhizophagus irregularis</name>
    <dbReference type="NCBI Taxonomy" id="588596"/>
    <lineage>
        <taxon>Eukaryota</taxon>
        <taxon>Fungi</taxon>
        <taxon>Fungi incertae sedis</taxon>
        <taxon>Mucoromycota</taxon>
        <taxon>Glomeromycotina</taxon>
        <taxon>Glomeromycetes</taxon>
        <taxon>Glomerales</taxon>
        <taxon>Glomeraceae</taxon>
        <taxon>Rhizophagus</taxon>
    </lineage>
</organism>
<name>A0A2I1F417_9GLOM</name>
<reference evidence="2 3" key="2">
    <citation type="submission" date="2017-10" db="EMBL/GenBank/DDBJ databases">
        <title>Genome analyses suggest a sexual origin of heterokaryosis in a supposedly ancient asexual fungus.</title>
        <authorList>
            <person name="Corradi N."/>
            <person name="Sedzielewska K."/>
            <person name="Noel J."/>
            <person name="Charron P."/>
            <person name="Farinelli L."/>
            <person name="Marton T."/>
            <person name="Kruger M."/>
            <person name="Pelin A."/>
            <person name="Brachmann A."/>
            <person name="Corradi N."/>
        </authorList>
    </citation>
    <scope>NUCLEOTIDE SEQUENCE [LARGE SCALE GENOMIC DNA]</scope>
    <source>
        <strain evidence="2 3">A1</strain>
    </source>
</reference>
<protein>
    <recommendedName>
        <fullName evidence="1">PAZ domain-containing protein</fullName>
    </recommendedName>
</protein>
<dbReference type="InterPro" id="IPR003100">
    <property type="entry name" value="PAZ_dom"/>
</dbReference>
<evidence type="ECO:0000259" key="1">
    <source>
        <dbReference type="PROSITE" id="PS50821"/>
    </source>
</evidence>
<feature type="domain" description="PAZ" evidence="1">
    <location>
        <begin position="1"/>
        <end position="46"/>
    </location>
</feature>
<evidence type="ECO:0000313" key="2">
    <source>
        <dbReference type="EMBL" id="PKC72009.1"/>
    </source>
</evidence>
<dbReference type="VEuPathDB" id="FungiDB:RhiirA1_47914"/>
<dbReference type="EMBL" id="LLXH01000141">
    <property type="protein sequence ID" value="PKC72009.1"/>
    <property type="molecule type" value="Genomic_DNA"/>
</dbReference>
<sequence length="73" mass="8753">MFKKDGDTIDVRTYFQKARNKRLIYPFLPCVVVRRDIFLEICDVIPVNYVIHLAISHNYKNLFSKQKKKTFCI</sequence>
<gene>
    <name evidence="2" type="ORF">RhiirA1_47914</name>
</gene>
<proteinExistence type="predicted"/>
<dbReference type="OrthoDB" id="10252740at2759"/>
<dbReference type="AlphaFoldDB" id="A0A2I1F417"/>
<accession>A0A2I1F417</accession>
<dbReference type="Gene3D" id="2.170.260.10">
    <property type="entry name" value="paz domain"/>
    <property type="match status" value="1"/>
</dbReference>